<comment type="similarity">
    <text evidence="2">Belongs to the organic radical-activating enzymes family.</text>
</comment>
<dbReference type="Gene3D" id="3.80.30.10">
    <property type="entry name" value="pyruvate-formate lyase- activating enzyme"/>
    <property type="match status" value="1"/>
</dbReference>
<dbReference type="Pfam" id="PF13353">
    <property type="entry name" value="Fer4_12"/>
    <property type="match status" value="1"/>
</dbReference>
<comment type="caution">
    <text evidence="11">The sequence shown here is derived from an EMBL/GenBank/DDBJ whole genome shotgun (WGS) entry which is preliminary data.</text>
</comment>
<dbReference type="PANTHER" id="PTHR30352:SF4">
    <property type="entry name" value="PYRUVATE FORMATE-LYASE 2-ACTIVATING ENZYME"/>
    <property type="match status" value="1"/>
</dbReference>
<dbReference type="SFLD" id="SFLDG01118">
    <property type="entry name" value="activating_enzymes__group_2"/>
    <property type="match status" value="1"/>
</dbReference>
<evidence type="ECO:0000256" key="2">
    <source>
        <dbReference type="ARBA" id="ARBA00009777"/>
    </source>
</evidence>
<proteinExistence type="inferred from homology"/>
<evidence type="ECO:0000259" key="9">
    <source>
        <dbReference type="PROSITE" id="PS51379"/>
    </source>
</evidence>
<evidence type="ECO:0000256" key="8">
    <source>
        <dbReference type="ARBA" id="ARBA00023014"/>
    </source>
</evidence>
<dbReference type="GO" id="GO:0016829">
    <property type="term" value="F:lyase activity"/>
    <property type="evidence" value="ECO:0007669"/>
    <property type="project" value="UniProtKB-KW"/>
</dbReference>
<keyword evidence="11" id="KW-0456">Lyase</keyword>
<dbReference type="InterPro" id="IPR034457">
    <property type="entry name" value="Organic_radical-activating"/>
</dbReference>
<dbReference type="GO" id="GO:0016491">
    <property type="term" value="F:oxidoreductase activity"/>
    <property type="evidence" value="ECO:0007669"/>
    <property type="project" value="UniProtKB-KW"/>
</dbReference>
<evidence type="ECO:0000256" key="7">
    <source>
        <dbReference type="ARBA" id="ARBA00023004"/>
    </source>
</evidence>
<evidence type="ECO:0000256" key="6">
    <source>
        <dbReference type="ARBA" id="ARBA00023002"/>
    </source>
</evidence>
<dbReference type="GO" id="GO:0051539">
    <property type="term" value="F:4 iron, 4 sulfur cluster binding"/>
    <property type="evidence" value="ECO:0007669"/>
    <property type="project" value="UniProtKB-KW"/>
</dbReference>
<dbReference type="Gene3D" id="3.30.70.20">
    <property type="match status" value="1"/>
</dbReference>
<comment type="cofactor">
    <cofactor evidence="1">
        <name>[4Fe-4S] cluster</name>
        <dbReference type="ChEBI" id="CHEBI:49883"/>
    </cofactor>
</comment>
<dbReference type="PROSITE" id="PS51379">
    <property type="entry name" value="4FE4S_FER_2"/>
    <property type="match status" value="2"/>
</dbReference>
<dbReference type="EMBL" id="AMCI01000003">
    <property type="protein sequence ID" value="EJX11193.1"/>
    <property type="molecule type" value="Genomic_DNA"/>
</dbReference>
<feature type="domain" description="4Fe-4S ferredoxin-type" evidence="9">
    <location>
        <begin position="43"/>
        <end position="72"/>
    </location>
</feature>
<dbReference type="SFLD" id="SFLDS00029">
    <property type="entry name" value="Radical_SAM"/>
    <property type="match status" value="1"/>
</dbReference>
<organism evidence="11">
    <name type="scientific">gut metagenome</name>
    <dbReference type="NCBI Taxonomy" id="749906"/>
    <lineage>
        <taxon>unclassified sequences</taxon>
        <taxon>metagenomes</taxon>
        <taxon>organismal metagenomes</taxon>
    </lineage>
</organism>
<dbReference type="InterPro" id="IPR007197">
    <property type="entry name" value="rSAM"/>
</dbReference>
<evidence type="ECO:0000313" key="11">
    <source>
        <dbReference type="EMBL" id="EJX11193.1"/>
    </source>
</evidence>
<dbReference type="AlphaFoldDB" id="J9H4Z7"/>
<keyword evidence="11" id="KW-0670">Pyruvate</keyword>
<protein>
    <submittedName>
        <fullName evidence="11">Pyruvate-formate lyase-activating enzyme</fullName>
    </submittedName>
</protein>
<dbReference type="NCBIfam" id="TIGR02494">
    <property type="entry name" value="PFLE_PFLC"/>
    <property type="match status" value="1"/>
</dbReference>
<dbReference type="Pfam" id="PF00037">
    <property type="entry name" value="Fer4"/>
    <property type="match status" value="1"/>
</dbReference>
<evidence type="ECO:0000256" key="1">
    <source>
        <dbReference type="ARBA" id="ARBA00001966"/>
    </source>
</evidence>
<keyword evidence="7" id="KW-0408">Iron</keyword>
<feature type="domain" description="4Fe-4S ferredoxin-type" evidence="9">
    <location>
        <begin position="73"/>
        <end position="102"/>
    </location>
</feature>
<dbReference type="SFLD" id="SFLDG01066">
    <property type="entry name" value="organic_radical-activating_enz"/>
    <property type="match status" value="1"/>
</dbReference>
<dbReference type="PROSITE" id="PS00198">
    <property type="entry name" value="4FE4S_FER_1"/>
    <property type="match status" value="1"/>
</dbReference>
<dbReference type="PROSITE" id="PS51918">
    <property type="entry name" value="RADICAL_SAM"/>
    <property type="match status" value="1"/>
</dbReference>
<keyword evidence="5" id="KW-0479">Metal-binding</keyword>
<accession>J9H4Z7</accession>
<dbReference type="InterPro" id="IPR001989">
    <property type="entry name" value="Radical_activat_CS"/>
</dbReference>
<evidence type="ECO:0000256" key="5">
    <source>
        <dbReference type="ARBA" id="ARBA00022723"/>
    </source>
</evidence>
<evidence type="ECO:0000256" key="3">
    <source>
        <dbReference type="ARBA" id="ARBA00022485"/>
    </source>
</evidence>
<dbReference type="InterPro" id="IPR017896">
    <property type="entry name" value="4Fe4S_Fe-S-bd"/>
</dbReference>
<dbReference type="PIRSF" id="PIRSF000371">
    <property type="entry name" value="PFL_act_enz"/>
    <property type="match status" value="1"/>
</dbReference>
<keyword evidence="6" id="KW-0560">Oxidoreductase</keyword>
<dbReference type="SUPFAM" id="SSF54862">
    <property type="entry name" value="4Fe-4S ferredoxins"/>
    <property type="match status" value="1"/>
</dbReference>
<dbReference type="SUPFAM" id="SSF102114">
    <property type="entry name" value="Radical SAM enzymes"/>
    <property type="match status" value="1"/>
</dbReference>
<dbReference type="InterPro" id="IPR017900">
    <property type="entry name" value="4Fe4S_Fe_S_CS"/>
</dbReference>
<dbReference type="Pfam" id="PF04055">
    <property type="entry name" value="Radical_SAM"/>
    <property type="match status" value="1"/>
</dbReference>
<name>J9H4Z7_9ZZZZ</name>
<evidence type="ECO:0000256" key="4">
    <source>
        <dbReference type="ARBA" id="ARBA00022691"/>
    </source>
</evidence>
<dbReference type="InterPro" id="IPR040074">
    <property type="entry name" value="BssD/PflA/YjjW"/>
</dbReference>
<dbReference type="PANTHER" id="PTHR30352">
    <property type="entry name" value="PYRUVATE FORMATE-LYASE-ACTIVATING ENZYME"/>
    <property type="match status" value="1"/>
</dbReference>
<dbReference type="PROSITE" id="PS01087">
    <property type="entry name" value="RADICAL_ACTIVATING"/>
    <property type="match status" value="1"/>
</dbReference>
<keyword evidence="8" id="KW-0411">Iron-sulfur</keyword>
<dbReference type="InterPro" id="IPR058240">
    <property type="entry name" value="rSAM_sf"/>
</dbReference>
<keyword evidence="3" id="KW-0004">4Fe-4S</keyword>
<sequence length="302" mass="33567">MSLLFDIKRYAINDGPGIRITLFLKGCPLSCVWCHNPEGIRNGRDKLYTRQKCLGCGSCVQACPQQALTLTPEGIVTDRERCTLCGRCADACPTQAMEISGTEYSLDYLMHEIEKEIPFMDQSGGGVTFCGGEPLLHADFLLELLKRCGEQGIHRAVDTTLLARPEVVEEVMRHCDLLLIDLKSMDSDVHRLYCDVPNELILANIRRVAEADFPYYIRIPLIEGVNADATNIERSAAFLASLPRHPEQVNLLPYHDIGKGKHEKLGTVYNPKGYPMAPPSEAVQQQCLRLFEAYGLKATIGG</sequence>
<evidence type="ECO:0000259" key="10">
    <source>
        <dbReference type="PROSITE" id="PS51918"/>
    </source>
</evidence>
<gene>
    <name evidence="11" type="ORF">EVA_00138</name>
</gene>
<dbReference type="InterPro" id="IPR012839">
    <property type="entry name" value="Organic_radical_activase"/>
</dbReference>
<reference evidence="11" key="1">
    <citation type="journal article" date="2012" name="PLoS ONE">
        <title>Gene sets for utilization of primary and secondary nutrition supplies in the distal gut of endangered iberian lynx.</title>
        <authorList>
            <person name="Alcaide M."/>
            <person name="Messina E."/>
            <person name="Richter M."/>
            <person name="Bargiela R."/>
            <person name="Peplies J."/>
            <person name="Huws S.A."/>
            <person name="Newbold C.J."/>
            <person name="Golyshin P.N."/>
            <person name="Simon M.A."/>
            <person name="Lopez G."/>
            <person name="Yakimov M.M."/>
            <person name="Ferrer M."/>
        </authorList>
    </citation>
    <scope>NUCLEOTIDE SEQUENCE</scope>
</reference>
<dbReference type="GO" id="GO:0046872">
    <property type="term" value="F:metal ion binding"/>
    <property type="evidence" value="ECO:0007669"/>
    <property type="project" value="UniProtKB-KW"/>
</dbReference>
<feature type="domain" description="Radical SAM core" evidence="10">
    <location>
        <begin position="13"/>
        <end position="302"/>
    </location>
</feature>
<keyword evidence="4" id="KW-0949">S-adenosyl-L-methionine</keyword>